<keyword evidence="2" id="KW-1185">Reference proteome</keyword>
<dbReference type="Proteomes" id="UP000815677">
    <property type="component" value="Unassembled WGS sequence"/>
</dbReference>
<accession>A0ABQ0LCK2</accession>
<evidence type="ECO:0008006" key="3">
    <source>
        <dbReference type="Google" id="ProtNLM"/>
    </source>
</evidence>
<proteinExistence type="predicted"/>
<sequence>MLEGSCLPFELALQIAWHNAGDIPTLRSMCLVSRDMRTSAIEVLFYKLRFSQHEDFELWYNMLRRTPSLATIPRRVTISRSVSADPYLLKPLLTVDEVVWADYIFGWRADVALEYLERIFPNATRVCFRGVLFRDSQSFTSVLAHFKPLRGLSLVSSQLNFAEDMVKLDLSQLEELVLTNASDKHGVLLRLLETSPPRKLRVLRLLSEDDGRLFLPPDVSITTKLLQVAAPSLQELWLQSEYRPYNENETTLHTASNLTFPAMHTLTLYITPWRTHPESFLESLPPQPSITTLALRIRVSGTQSEREPHNLALFSAFPVQFTTAALQHRFPHLEHVLIVLYASKSTSMHNVKLGAREYRSTMEARIWARLAEMCVGEWVTRRVKIQWMDLQWRRVELPLGELPTHGGGREDGRPKKRKSILGVVAKLFSRADSR</sequence>
<name>A0ABQ0LCK2_MYCCL</name>
<protein>
    <recommendedName>
        <fullName evidence="3">F-box domain-containing protein</fullName>
    </recommendedName>
</protein>
<evidence type="ECO:0000313" key="1">
    <source>
        <dbReference type="EMBL" id="GAT48860.1"/>
    </source>
</evidence>
<dbReference type="EMBL" id="DF844984">
    <property type="protein sequence ID" value="GAT48860.1"/>
    <property type="molecule type" value="Genomic_DNA"/>
</dbReference>
<reference evidence="1" key="1">
    <citation type="submission" date="2014-09" db="EMBL/GenBank/DDBJ databases">
        <title>Genome sequence of the luminous mushroom Mycena chlorophos for searching fungal bioluminescence genes.</title>
        <authorList>
            <person name="Tanaka Y."/>
            <person name="Kasuga D."/>
            <person name="Oba Y."/>
            <person name="Hase S."/>
            <person name="Sato K."/>
            <person name="Oba Y."/>
            <person name="Sakakibara Y."/>
        </authorList>
    </citation>
    <scope>NUCLEOTIDE SEQUENCE</scope>
</reference>
<evidence type="ECO:0000313" key="2">
    <source>
        <dbReference type="Proteomes" id="UP000815677"/>
    </source>
</evidence>
<organism evidence="1 2">
    <name type="scientific">Mycena chlorophos</name>
    <name type="common">Agaric fungus</name>
    <name type="synonym">Agaricus chlorophos</name>
    <dbReference type="NCBI Taxonomy" id="658473"/>
    <lineage>
        <taxon>Eukaryota</taxon>
        <taxon>Fungi</taxon>
        <taxon>Dikarya</taxon>
        <taxon>Basidiomycota</taxon>
        <taxon>Agaricomycotina</taxon>
        <taxon>Agaricomycetes</taxon>
        <taxon>Agaricomycetidae</taxon>
        <taxon>Agaricales</taxon>
        <taxon>Marasmiineae</taxon>
        <taxon>Mycenaceae</taxon>
        <taxon>Mycena</taxon>
    </lineage>
</organism>
<gene>
    <name evidence="1" type="ORF">MCHLO_06230</name>
</gene>